<organism evidence="3">
    <name type="scientific">marine metagenome</name>
    <dbReference type="NCBI Taxonomy" id="408172"/>
    <lineage>
        <taxon>unclassified sequences</taxon>
        <taxon>metagenomes</taxon>
        <taxon>ecological metagenomes</taxon>
    </lineage>
</organism>
<dbReference type="EMBL" id="UINC01084711">
    <property type="protein sequence ID" value="SVC31600.1"/>
    <property type="molecule type" value="Genomic_DNA"/>
</dbReference>
<feature type="domain" description="FAD/NAD(P)-binding" evidence="2">
    <location>
        <begin position="119"/>
        <end position="298"/>
    </location>
</feature>
<dbReference type="SUPFAM" id="SSF54292">
    <property type="entry name" value="2Fe-2S ferredoxin-like"/>
    <property type="match status" value="1"/>
</dbReference>
<protein>
    <recommendedName>
        <fullName evidence="2">FAD/NAD(P)-binding domain-containing protein</fullName>
    </recommendedName>
</protein>
<proteinExistence type="predicted"/>
<dbReference type="PRINTS" id="PR00411">
    <property type="entry name" value="PNDRDTASEI"/>
</dbReference>
<feature type="non-terminal residue" evidence="3">
    <location>
        <position position="1"/>
    </location>
</feature>
<dbReference type="InterPro" id="IPR042204">
    <property type="entry name" value="2Fe-2S-bd_N"/>
</dbReference>
<dbReference type="InterPro" id="IPR036010">
    <property type="entry name" value="2Fe-2S_ferredoxin-like_sf"/>
</dbReference>
<dbReference type="InterPro" id="IPR051691">
    <property type="entry name" value="Metab_Enz_Cyan_OpOx_G3PDH"/>
</dbReference>
<accession>A0A382L4K2</accession>
<dbReference type="PRINTS" id="PR00368">
    <property type="entry name" value="FADPNR"/>
</dbReference>
<dbReference type="PANTHER" id="PTHR42949:SF3">
    <property type="entry name" value="ANAEROBIC GLYCEROL-3-PHOSPHATE DEHYDROGENASE SUBUNIT B"/>
    <property type="match status" value="1"/>
</dbReference>
<dbReference type="GO" id="GO:0051536">
    <property type="term" value="F:iron-sulfur cluster binding"/>
    <property type="evidence" value="ECO:0007669"/>
    <property type="project" value="InterPro"/>
</dbReference>
<sequence>VRLPLVTKDRISRQIEIEFEGRPLVALPGESVAATLAANGILDLGTSRTGTSKGIFCGMGVCHDCLVEIDGQPNQRSCMIKVDQPIKVCRQQFPGGQLPDNNINQTNHGGIPQIETPELLVVGGGIGGMSAAAVAAESGAGVILLDERTQLGGQFCKQPTPVHALPKEAVSDVQVTTGRKLIERITNAGVELITDTQVWAGFPQRDVLAVSNGHTRFFRPDRLIVATGAYERGLPLPGWTLPGVMTTGAAQTLLRTYRVIPGERILIAGNGPFNIQVALELAKAGATIVAVVESSLRPGLRSLAALYDMYRGSRQLLFDGVRYTRDLKRRRIPLLYGHNLVSVEQIDGGLQAQLASSTNGIRQSSSSFD</sequence>
<dbReference type="Gene3D" id="3.50.50.60">
    <property type="entry name" value="FAD/NAD(P)-binding domain"/>
    <property type="match status" value="1"/>
</dbReference>
<keyword evidence="1" id="KW-0560">Oxidoreductase</keyword>
<dbReference type="SUPFAM" id="SSF51905">
    <property type="entry name" value="FAD/NAD(P)-binding domain"/>
    <property type="match status" value="1"/>
</dbReference>
<evidence type="ECO:0000256" key="1">
    <source>
        <dbReference type="ARBA" id="ARBA00023002"/>
    </source>
</evidence>
<gene>
    <name evidence="3" type="ORF">METZ01_LOCUS284454</name>
</gene>
<evidence type="ECO:0000313" key="3">
    <source>
        <dbReference type="EMBL" id="SVC31600.1"/>
    </source>
</evidence>
<dbReference type="GO" id="GO:0016491">
    <property type="term" value="F:oxidoreductase activity"/>
    <property type="evidence" value="ECO:0007669"/>
    <property type="project" value="UniProtKB-KW"/>
</dbReference>
<dbReference type="InterPro" id="IPR036188">
    <property type="entry name" value="FAD/NAD-bd_sf"/>
</dbReference>
<feature type="non-terminal residue" evidence="3">
    <location>
        <position position="369"/>
    </location>
</feature>
<evidence type="ECO:0000259" key="2">
    <source>
        <dbReference type="Pfam" id="PF07992"/>
    </source>
</evidence>
<dbReference type="AlphaFoldDB" id="A0A382L4K2"/>
<dbReference type="Gene3D" id="3.10.20.440">
    <property type="entry name" value="2Fe-2S iron-sulphur cluster binding domain, sarcosine oxidase, alpha subunit, N-terminal domain"/>
    <property type="match status" value="1"/>
</dbReference>
<dbReference type="Pfam" id="PF07992">
    <property type="entry name" value="Pyr_redox_2"/>
    <property type="match status" value="1"/>
</dbReference>
<reference evidence="3" key="1">
    <citation type="submission" date="2018-05" db="EMBL/GenBank/DDBJ databases">
        <authorList>
            <person name="Lanie J.A."/>
            <person name="Ng W.-L."/>
            <person name="Kazmierczak K.M."/>
            <person name="Andrzejewski T.M."/>
            <person name="Davidsen T.M."/>
            <person name="Wayne K.J."/>
            <person name="Tettelin H."/>
            <person name="Glass J.I."/>
            <person name="Rusch D."/>
            <person name="Podicherti R."/>
            <person name="Tsui H.-C.T."/>
            <person name="Winkler M.E."/>
        </authorList>
    </citation>
    <scope>NUCLEOTIDE SEQUENCE</scope>
</reference>
<name>A0A382L4K2_9ZZZZ</name>
<dbReference type="Pfam" id="PF13510">
    <property type="entry name" value="Fer2_4"/>
    <property type="match status" value="1"/>
</dbReference>
<dbReference type="InterPro" id="IPR023753">
    <property type="entry name" value="FAD/NAD-binding_dom"/>
</dbReference>
<dbReference type="PANTHER" id="PTHR42949">
    <property type="entry name" value="ANAEROBIC GLYCEROL-3-PHOSPHATE DEHYDROGENASE SUBUNIT B"/>
    <property type="match status" value="1"/>
</dbReference>